<name>A0A517Q6F0_9PLAN</name>
<evidence type="ECO:0000256" key="2">
    <source>
        <dbReference type="ARBA" id="ARBA00023002"/>
    </source>
</evidence>
<sequence length="332" mass="38119">MVRIGIIGLGPYWEQRYEPVLRMMDQRIQIKAVYDPVRSRAEQVSSHWDAAVASGIEALTTRYPVDAFLLLDSEWMNHFPLKVLSQQHRPVYIAGGLGEDLDLLESIHNRATEQLVTLMPEFSRRYSQATSRFFELVVTRLGKPVSIHLQTCRPAADQQVEIPGQKNETDFLVGLIDWCCYVMRTKPVKVHSTFHSDSSDQSEDHWRIKIEFLPDPVTAAERFALIDIKQQQQSTDSLYPRHQIICRNGHAEFHSPDEIHWENDTESMTESLKSDRQELEVMLDHFCRRAVGGIIPVANIRDVCQAIRLVQLSRYSLESGTPQDYQSDKGTA</sequence>
<organism evidence="3 4">
    <name type="scientific">Gimesia panareensis</name>
    <dbReference type="NCBI Taxonomy" id="2527978"/>
    <lineage>
        <taxon>Bacteria</taxon>
        <taxon>Pseudomonadati</taxon>
        <taxon>Planctomycetota</taxon>
        <taxon>Planctomycetia</taxon>
        <taxon>Planctomycetales</taxon>
        <taxon>Planctomycetaceae</taxon>
        <taxon>Gimesia</taxon>
    </lineage>
</organism>
<keyword evidence="4" id="KW-1185">Reference proteome</keyword>
<dbReference type="SUPFAM" id="SSF51735">
    <property type="entry name" value="NAD(P)-binding Rossmann-fold domains"/>
    <property type="match status" value="1"/>
</dbReference>
<accession>A0A517Q6F0</accession>
<dbReference type="Gene3D" id="3.40.50.720">
    <property type="entry name" value="NAD(P)-binding Rossmann-like Domain"/>
    <property type="match status" value="1"/>
</dbReference>
<dbReference type="InterPro" id="IPR051317">
    <property type="entry name" value="Gfo/Idh/MocA_oxidoreduct"/>
</dbReference>
<dbReference type="AlphaFoldDB" id="A0A517Q6F0"/>
<proteinExistence type="inferred from homology"/>
<dbReference type="EMBL" id="CP037421">
    <property type="protein sequence ID" value="QDT27211.1"/>
    <property type="molecule type" value="Genomic_DNA"/>
</dbReference>
<dbReference type="PANTHER" id="PTHR43708">
    <property type="entry name" value="CONSERVED EXPRESSED OXIDOREDUCTASE (EUROFUNG)"/>
    <property type="match status" value="1"/>
</dbReference>
<gene>
    <name evidence="3" type="ORF">Enr10x_25260</name>
</gene>
<dbReference type="Gene3D" id="3.30.360.10">
    <property type="entry name" value="Dihydrodipicolinate Reductase, domain 2"/>
    <property type="match status" value="1"/>
</dbReference>
<reference evidence="3 4" key="1">
    <citation type="submission" date="2019-03" db="EMBL/GenBank/DDBJ databases">
        <title>Deep-cultivation of Planctomycetes and their phenomic and genomic characterization uncovers novel biology.</title>
        <authorList>
            <person name="Wiegand S."/>
            <person name="Jogler M."/>
            <person name="Boedeker C."/>
            <person name="Pinto D."/>
            <person name="Vollmers J."/>
            <person name="Rivas-Marin E."/>
            <person name="Kohn T."/>
            <person name="Peeters S.H."/>
            <person name="Heuer A."/>
            <person name="Rast P."/>
            <person name="Oberbeckmann S."/>
            <person name="Bunk B."/>
            <person name="Jeske O."/>
            <person name="Meyerdierks A."/>
            <person name="Storesund J.E."/>
            <person name="Kallscheuer N."/>
            <person name="Luecker S."/>
            <person name="Lage O.M."/>
            <person name="Pohl T."/>
            <person name="Merkel B.J."/>
            <person name="Hornburger P."/>
            <person name="Mueller R.-W."/>
            <person name="Bruemmer F."/>
            <person name="Labrenz M."/>
            <person name="Spormann A.M."/>
            <person name="Op den Camp H."/>
            <person name="Overmann J."/>
            <person name="Amann R."/>
            <person name="Jetten M.S.M."/>
            <person name="Mascher T."/>
            <person name="Medema M.H."/>
            <person name="Devos D.P."/>
            <person name="Kaster A.-K."/>
            <person name="Ovreas L."/>
            <person name="Rohde M."/>
            <person name="Galperin M.Y."/>
            <person name="Jogler C."/>
        </authorList>
    </citation>
    <scope>NUCLEOTIDE SEQUENCE [LARGE SCALE GENOMIC DNA]</scope>
    <source>
        <strain evidence="3 4">Enr10</strain>
    </source>
</reference>
<dbReference type="PANTHER" id="PTHR43708:SF5">
    <property type="entry name" value="CONSERVED EXPRESSED OXIDOREDUCTASE (EUROFUNG)-RELATED"/>
    <property type="match status" value="1"/>
</dbReference>
<dbReference type="InterPro" id="IPR036291">
    <property type="entry name" value="NAD(P)-bd_dom_sf"/>
</dbReference>
<comment type="similarity">
    <text evidence="1">Belongs to the Gfo/Idh/MocA family.</text>
</comment>
<evidence type="ECO:0000313" key="3">
    <source>
        <dbReference type="EMBL" id="QDT27211.1"/>
    </source>
</evidence>
<evidence type="ECO:0000256" key="1">
    <source>
        <dbReference type="ARBA" id="ARBA00010928"/>
    </source>
</evidence>
<dbReference type="GO" id="GO:0016491">
    <property type="term" value="F:oxidoreductase activity"/>
    <property type="evidence" value="ECO:0007669"/>
    <property type="project" value="UniProtKB-KW"/>
</dbReference>
<protein>
    <submittedName>
        <fullName evidence="3">Uncharacterized protein</fullName>
    </submittedName>
</protein>
<dbReference type="Proteomes" id="UP000315647">
    <property type="component" value="Chromosome"/>
</dbReference>
<evidence type="ECO:0000313" key="4">
    <source>
        <dbReference type="Proteomes" id="UP000315647"/>
    </source>
</evidence>
<keyword evidence="2" id="KW-0560">Oxidoreductase</keyword>